<dbReference type="InterPro" id="IPR010694">
    <property type="entry name" value="Uncharacterised_VirK"/>
</dbReference>
<keyword evidence="1" id="KW-0732">Signal</keyword>
<accession>A0ABM6LZN9</accession>
<feature type="signal peptide" evidence="1">
    <location>
        <begin position="1"/>
        <end position="18"/>
    </location>
</feature>
<evidence type="ECO:0008006" key="4">
    <source>
        <dbReference type="Google" id="ProtNLM"/>
    </source>
</evidence>
<keyword evidence="3" id="KW-1185">Reference proteome</keyword>
<name>A0ABM6LZN9_9GAMM</name>
<organism evidence="2 3">
    <name type="scientific">Francisella halioticida</name>
    <dbReference type="NCBI Taxonomy" id="549298"/>
    <lineage>
        <taxon>Bacteria</taxon>
        <taxon>Pseudomonadati</taxon>
        <taxon>Pseudomonadota</taxon>
        <taxon>Gammaproteobacteria</taxon>
        <taxon>Thiotrichales</taxon>
        <taxon>Francisellaceae</taxon>
        <taxon>Francisella</taxon>
    </lineage>
</organism>
<evidence type="ECO:0000313" key="2">
    <source>
        <dbReference type="EMBL" id="ASG68070.1"/>
    </source>
</evidence>
<dbReference type="EMBL" id="CP022132">
    <property type="protein sequence ID" value="ASG68070.1"/>
    <property type="molecule type" value="Genomic_DNA"/>
</dbReference>
<proteinExistence type="predicted"/>
<sequence>MKKFLLTILVLFPSFIFATTKLNSFKNIEESLDQGKKITVAINFGKCSPKINMKASFFPNTIIYKPAKNISFSDLHLTVNNPGHAGKPIYESVSYKLDAKGNLMINTKTLDANSFATIGKSFNINCQLNKGVKFYKQ</sequence>
<feature type="chain" id="PRO_5047396013" description="VirK protein" evidence="1">
    <location>
        <begin position="19"/>
        <end position="137"/>
    </location>
</feature>
<dbReference type="Pfam" id="PF06903">
    <property type="entry name" value="VirK"/>
    <property type="match status" value="1"/>
</dbReference>
<reference evidence="2 3" key="1">
    <citation type="submission" date="2017-06" db="EMBL/GenBank/DDBJ databases">
        <title>Complete genome of Francisella halioticida.</title>
        <authorList>
            <person name="Sjodin A."/>
        </authorList>
    </citation>
    <scope>NUCLEOTIDE SEQUENCE [LARGE SCALE GENOMIC DNA]</scope>
    <source>
        <strain evidence="2 3">DSM 23729</strain>
    </source>
</reference>
<evidence type="ECO:0000256" key="1">
    <source>
        <dbReference type="SAM" id="SignalP"/>
    </source>
</evidence>
<evidence type="ECO:0000313" key="3">
    <source>
        <dbReference type="Proteomes" id="UP000249910"/>
    </source>
</evidence>
<dbReference type="RefSeq" id="WP_088772577.1">
    <property type="nucleotide sequence ID" value="NZ_AP023082.1"/>
</dbReference>
<protein>
    <recommendedName>
        <fullName evidence="4">VirK protein</fullName>
    </recommendedName>
</protein>
<dbReference type="Proteomes" id="UP000249910">
    <property type="component" value="Chromosome"/>
</dbReference>
<gene>
    <name evidence="2" type="ORF">CDV26_06425</name>
</gene>